<keyword evidence="20" id="KW-0328">Glycosyltransferase</keyword>
<dbReference type="AlphaFoldDB" id="A0A6S6SIC1"/>
<dbReference type="SUPFAM" id="SSF56519">
    <property type="entry name" value="Penicillin binding protein dimerisation domain"/>
    <property type="match status" value="1"/>
</dbReference>
<dbReference type="PANTHER" id="PTHR30627">
    <property type="entry name" value="PEPTIDOGLYCAN D,D-TRANSPEPTIDASE"/>
    <property type="match status" value="1"/>
</dbReference>
<evidence type="ECO:0000256" key="2">
    <source>
        <dbReference type="ARBA" id="ARBA00022475"/>
    </source>
</evidence>
<dbReference type="PANTHER" id="PTHR30627:SF1">
    <property type="entry name" value="PEPTIDOGLYCAN D,D-TRANSPEPTIDASE FTSI"/>
    <property type="match status" value="1"/>
</dbReference>
<organism evidence="20">
    <name type="scientific">uncultured Thiotrichaceae bacterium</name>
    <dbReference type="NCBI Taxonomy" id="298394"/>
    <lineage>
        <taxon>Bacteria</taxon>
        <taxon>Pseudomonadati</taxon>
        <taxon>Pseudomonadota</taxon>
        <taxon>Gammaproteobacteria</taxon>
        <taxon>Thiotrichales</taxon>
        <taxon>Thiotrichaceae</taxon>
        <taxon>environmental samples</taxon>
    </lineage>
</organism>
<dbReference type="GO" id="GO:0009252">
    <property type="term" value="P:peptidoglycan biosynthetic process"/>
    <property type="evidence" value="ECO:0007669"/>
    <property type="project" value="UniProtKB-UniRule"/>
</dbReference>
<dbReference type="Pfam" id="PF00905">
    <property type="entry name" value="Transpeptidase"/>
    <property type="match status" value="1"/>
</dbReference>
<dbReference type="GO" id="GO:0008360">
    <property type="term" value="P:regulation of cell shape"/>
    <property type="evidence" value="ECO:0007669"/>
    <property type="project" value="UniProtKB-KW"/>
</dbReference>
<dbReference type="InterPro" id="IPR037532">
    <property type="entry name" value="FtsI_transpept"/>
</dbReference>
<keyword evidence="15 16" id="KW-0961">Cell wall biogenesis/degradation</keyword>
<dbReference type="GO" id="GO:0071555">
    <property type="term" value="P:cell wall organization"/>
    <property type="evidence" value="ECO:0007669"/>
    <property type="project" value="UniProtKB-KW"/>
</dbReference>
<dbReference type="GO" id="GO:0005886">
    <property type="term" value="C:plasma membrane"/>
    <property type="evidence" value="ECO:0007669"/>
    <property type="project" value="UniProtKB-SubCell"/>
</dbReference>
<evidence type="ECO:0000256" key="17">
    <source>
        <dbReference type="SAM" id="MobiDB-lite"/>
    </source>
</evidence>
<feature type="transmembrane region" description="Helical" evidence="16">
    <location>
        <begin position="16"/>
        <end position="35"/>
    </location>
</feature>
<dbReference type="HAMAP" id="MF_02080">
    <property type="entry name" value="FtsI_transpept"/>
    <property type="match status" value="1"/>
</dbReference>
<evidence type="ECO:0000256" key="1">
    <source>
        <dbReference type="ARBA" id="ARBA00004370"/>
    </source>
</evidence>
<dbReference type="Gene3D" id="1.10.150.770">
    <property type="match status" value="1"/>
</dbReference>
<dbReference type="EC" id="3.4.16.4" evidence="16"/>
<evidence type="ECO:0000259" key="19">
    <source>
        <dbReference type="Pfam" id="PF03717"/>
    </source>
</evidence>
<dbReference type="Gene3D" id="3.40.710.10">
    <property type="entry name" value="DD-peptidase/beta-lactamase superfamily"/>
    <property type="match status" value="1"/>
</dbReference>
<evidence type="ECO:0000256" key="5">
    <source>
        <dbReference type="ARBA" id="ARBA00022645"/>
    </source>
</evidence>
<name>A0A6S6SIC1_9GAMM</name>
<dbReference type="InterPro" id="IPR036138">
    <property type="entry name" value="PBP_dimer_sf"/>
</dbReference>
<dbReference type="Gene3D" id="3.30.450.330">
    <property type="match status" value="1"/>
</dbReference>
<evidence type="ECO:0000256" key="16">
    <source>
        <dbReference type="HAMAP-Rule" id="MF_02080"/>
    </source>
</evidence>
<keyword evidence="10 16" id="KW-0573">Peptidoglycan synthesis</keyword>
<evidence type="ECO:0000256" key="14">
    <source>
        <dbReference type="ARBA" id="ARBA00023306"/>
    </source>
</evidence>
<evidence type="ECO:0000256" key="3">
    <source>
        <dbReference type="ARBA" id="ARBA00022519"/>
    </source>
</evidence>
<dbReference type="GO" id="GO:0009002">
    <property type="term" value="F:serine-type D-Ala-D-Ala carboxypeptidase activity"/>
    <property type="evidence" value="ECO:0007669"/>
    <property type="project" value="UniProtKB-UniRule"/>
</dbReference>
<keyword evidence="11 16" id="KW-1133">Transmembrane helix</keyword>
<comment type="pathway">
    <text evidence="16">Cell wall biogenesis; peptidoglycan biosynthesis.</text>
</comment>
<feature type="active site" description="Acyl-ester intermediate" evidence="16">
    <location>
        <position position="331"/>
    </location>
</feature>
<keyword evidence="2 16" id="KW-1003">Cell membrane</keyword>
<evidence type="ECO:0000313" key="20">
    <source>
        <dbReference type="EMBL" id="CAA6807116.1"/>
    </source>
</evidence>
<keyword evidence="7 16" id="KW-0812">Transmembrane</keyword>
<feature type="region of interest" description="Disordered" evidence="17">
    <location>
        <begin position="589"/>
        <end position="610"/>
    </location>
</feature>
<evidence type="ECO:0000256" key="7">
    <source>
        <dbReference type="ARBA" id="ARBA00022692"/>
    </source>
</evidence>
<reference evidence="20" key="1">
    <citation type="submission" date="2020-01" db="EMBL/GenBank/DDBJ databases">
        <authorList>
            <person name="Meier V. D."/>
            <person name="Meier V D."/>
        </authorList>
    </citation>
    <scope>NUCLEOTIDE SEQUENCE</scope>
    <source>
        <strain evidence="20">HLG_WM_MAG_08</strain>
    </source>
</reference>
<evidence type="ECO:0000256" key="11">
    <source>
        <dbReference type="ARBA" id="ARBA00022989"/>
    </source>
</evidence>
<keyword evidence="12 16" id="KW-0472">Membrane</keyword>
<sequence>MSRRKVVSPIFQGRRFFLMLALISVIGVLMLRAAWLEVYQQEMLQEQAGKRQNRIVSVAAYRGMITDRNGEPMAVSSPVESLWCNPKKLLAVYKELRDEFDVATQQAAEAEDEDASASAHVAGLRFTKLKEGLGRIEEVLELEAGELLDKLEGAGDKHFFYLGRHLPPELADEVLELDLPGVASTSEYRRFYPLAETSGHVVGMTNIDGVGLEGVEKAMNDHLAGRNGKKRVVLDGRRRVIENIESIEDMVPGQSAQLSIDQRIQYMAYKALKTQVYKLKAQAGSLVVLDARSGEILAMANLPSFNPNNRKQLEAYRYRNRAVTDKFEPGSTLKPLTIAAALEARVIGADVEINTSPGHLTFGKYTIRDPGNYGSLSLGAILSKSSNVGASRVALLMNPRDHWMFLNRVGFGRVPNAGLSGETSGQLGNYSKWGKVDRASHGYGYGLSTSLLQITHAYSPFAADGKLMPATIYKRNEPVPGQQVMSRETAHTVLKMMESVVQEGGTGKRAMVDGYRVAGKTGTAYKYINGKYRKDKYLTSFIGIAPASQPRLVVAVQIDEPKLDSSGGRAAAPVFSKVMTESLRLLDVPPDDLPEVKQAETMTSTKEGAT</sequence>
<dbReference type="EMBL" id="CACVAV010000112">
    <property type="protein sequence ID" value="CAA6807116.1"/>
    <property type="molecule type" value="Genomic_DNA"/>
</dbReference>
<evidence type="ECO:0000256" key="15">
    <source>
        <dbReference type="ARBA" id="ARBA00023316"/>
    </source>
</evidence>
<feature type="domain" description="Penicillin-binding protein transpeptidase" evidence="18">
    <location>
        <begin position="284"/>
        <end position="579"/>
    </location>
</feature>
<keyword evidence="8 16" id="KW-0378">Hydrolase</keyword>
<comment type="similarity">
    <text evidence="16">Belongs to the transpeptidase family. FtsI subfamily.</text>
</comment>
<keyword evidence="6 16" id="KW-0645">Protease</keyword>
<evidence type="ECO:0000259" key="18">
    <source>
        <dbReference type="Pfam" id="PF00905"/>
    </source>
</evidence>
<dbReference type="GO" id="GO:0000917">
    <property type="term" value="P:division septum assembly"/>
    <property type="evidence" value="ECO:0007669"/>
    <property type="project" value="UniProtKB-KW"/>
</dbReference>
<dbReference type="GO" id="GO:0006508">
    <property type="term" value="P:proteolysis"/>
    <property type="evidence" value="ECO:0007669"/>
    <property type="project" value="UniProtKB-KW"/>
</dbReference>
<comment type="catalytic activity">
    <reaction evidence="16">
        <text>Preferential cleavage: (Ac)2-L-Lys-D-Ala-|-D-Ala. Also transpeptidation of peptidyl-alanyl moieties that are N-acyl substituents of D-alanine.</text>
        <dbReference type="EC" id="3.4.16.4"/>
    </reaction>
</comment>
<dbReference type="UniPathway" id="UPA00219"/>
<dbReference type="GO" id="GO:0043093">
    <property type="term" value="P:FtsZ-dependent cytokinesis"/>
    <property type="evidence" value="ECO:0007669"/>
    <property type="project" value="UniProtKB-UniRule"/>
</dbReference>
<comment type="subcellular location">
    <subcellularLocation>
        <location evidence="16">Cell inner membrane</location>
        <topology evidence="16">Single-pass membrane protein</topology>
    </subcellularLocation>
    <subcellularLocation>
        <location evidence="1">Membrane</location>
    </subcellularLocation>
</comment>
<dbReference type="SUPFAM" id="SSF56601">
    <property type="entry name" value="beta-lactamase/transpeptidase-like"/>
    <property type="match status" value="1"/>
</dbReference>
<evidence type="ECO:0000256" key="9">
    <source>
        <dbReference type="ARBA" id="ARBA00022960"/>
    </source>
</evidence>
<keyword evidence="5 16" id="KW-0121">Carboxypeptidase</keyword>
<dbReference type="Pfam" id="PF03717">
    <property type="entry name" value="PBP_dimer"/>
    <property type="match status" value="1"/>
</dbReference>
<keyword evidence="20" id="KW-0808">Transferase</keyword>
<protein>
    <recommendedName>
        <fullName evidence="16">Peptidoglycan D,D-transpeptidase FtsI</fullName>
        <ecNumber evidence="16">3.4.16.4</ecNumber>
    </recommendedName>
    <alternativeName>
        <fullName evidence="16">Penicillin-binding protein 3</fullName>
        <shortName evidence="16">PBP-3</shortName>
    </alternativeName>
</protein>
<keyword evidence="14 16" id="KW-0131">Cell cycle</keyword>
<feature type="compositionally biased region" description="Polar residues" evidence="17">
    <location>
        <begin position="600"/>
        <end position="610"/>
    </location>
</feature>
<evidence type="ECO:0000256" key="10">
    <source>
        <dbReference type="ARBA" id="ARBA00022984"/>
    </source>
</evidence>
<evidence type="ECO:0000256" key="6">
    <source>
        <dbReference type="ARBA" id="ARBA00022670"/>
    </source>
</evidence>
<dbReference type="InterPro" id="IPR005311">
    <property type="entry name" value="PBP_dimer"/>
</dbReference>
<evidence type="ECO:0000256" key="13">
    <source>
        <dbReference type="ARBA" id="ARBA00023210"/>
    </source>
</evidence>
<evidence type="ECO:0000256" key="8">
    <source>
        <dbReference type="ARBA" id="ARBA00022801"/>
    </source>
</evidence>
<dbReference type="GO" id="GO:0008658">
    <property type="term" value="F:penicillin binding"/>
    <property type="evidence" value="ECO:0007669"/>
    <property type="project" value="InterPro"/>
</dbReference>
<proteinExistence type="inferred from homology"/>
<dbReference type="Gene3D" id="3.90.1310.10">
    <property type="entry name" value="Penicillin-binding protein 2a (Domain 2)"/>
    <property type="match status" value="1"/>
</dbReference>
<accession>A0A6S6SIC1</accession>
<dbReference type="InterPro" id="IPR050515">
    <property type="entry name" value="Beta-lactam/transpept"/>
</dbReference>
<evidence type="ECO:0000256" key="12">
    <source>
        <dbReference type="ARBA" id="ARBA00023136"/>
    </source>
</evidence>
<keyword evidence="4 16" id="KW-0132">Cell division</keyword>
<keyword evidence="13 16" id="KW-0717">Septation</keyword>
<dbReference type="InterPro" id="IPR012338">
    <property type="entry name" value="Beta-lactam/transpept-like"/>
</dbReference>
<dbReference type="InterPro" id="IPR001460">
    <property type="entry name" value="PCN-bd_Tpept"/>
</dbReference>
<dbReference type="GO" id="GO:0008955">
    <property type="term" value="F:peptidoglycan glycosyltransferase activity"/>
    <property type="evidence" value="ECO:0007669"/>
    <property type="project" value="InterPro"/>
</dbReference>
<keyword evidence="3 16" id="KW-0997">Cell inner membrane</keyword>
<gene>
    <name evidence="16" type="primary">ftsI</name>
    <name evidence="20" type="ORF">HELGO_WM12304</name>
</gene>
<comment type="function">
    <text evidence="16">Catalyzes cross-linking of the peptidoglycan cell wall at the division septum.</text>
</comment>
<feature type="domain" description="Penicillin-binding protein dimerisation" evidence="19">
    <location>
        <begin position="59"/>
        <end position="244"/>
    </location>
</feature>
<keyword evidence="9 16" id="KW-0133">Cell shape</keyword>
<evidence type="ECO:0000256" key="4">
    <source>
        <dbReference type="ARBA" id="ARBA00022618"/>
    </source>
</evidence>